<accession>A0A8T9CE88</accession>
<protein>
    <recommendedName>
        <fullName evidence="5">Tat pathway signal sequence</fullName>
    </recommendedName>
</protein>
<evidence type="ECO:0008006" key="5">
    <source>
        <dbReference type="Google" id="ProtNLM"/>
    </source>
</evidence>
<evidence type="ECO:0000256" key="2">
    <source>
        <dbReference type="SAM" id="Phobius"/>
    </source>
</evidence>
<feature type="region of interest" description="Disordered" evidence="1">
    <location>
        <begin position="1"/>
        <end position="84"/>
    </location>
</feature>
<gene>
    <name evidence="3" type="ORF">LSUE1_G002711</name>
</gene>
<reference evidence="3 4" key="1">
    <citation type="submission" date="2018-05" db="EMBL/GenBank/DDBJ databases">
        <title>Genome sequencing and assembly of the regulated plant pathogen Lachnellula willkommii and related sister species for the development of diagnostic species identification markers.</title>
        <authorList>
            <person name="Giroux E."/>
            <person name="Bilodeau G."/>
        </authorList>
    </citation>
    <scope>NUCLEOTIDE SEQUENCE [LARGE SCALE GENOMIC DNA]</scope>
    <source>
        <strain evidence="3 4">CBS 268.59</strain>
    </source>
</reference>
<proteinExistence type="predicted"/>
<organism evidence="3 4">
    <name type="scientific">Lachnellula suecica</name>
    <dbReference type="NCBI Taxonomy" id="602035"/>
    <lineage>
        <taxon>Eukaryota</taxon>
        <taxon>Fungi</taxon>
        <taxon>Dikarya</taxon>
        <taxon>Ascomycota</taxon>
        <taxon>Pezizomycotina</taxon>
        <taxon>Leotiomycetes</taxon>
        <taxon>Helotiales</taxon>
        <taxon>Lachnaceae</taxon>
        <taxon>Lachnellula</taxon>
    </lineage>
</organism>
<evidence type="ECO:0000313" key="3">
    <source>
        <dbReference type="EMBL" id="TVY83482.1"/>
    </source>
</evidence>
<keyword evidence="2" id="KW-0472">Membrane</keyword>
<comment type="caution">
    <text evidence="3">The sequence shown here is derived from an EMBL/GenBank/DDBJ whole genome shotgun (WGS) entry which is preliminary data.</text>
</comment>
<name>A0A8T9CE88_9HELO</name>
<dbReference type="EMBL" id="QGMK01000188">
    <property type="protein sequence ID" value="TVY83482.1"/>
    <property type="molecule type" value="Genomic_DNA"/>
</dbReference>
<feature type="transmembrane region" description="Helical" evidence="2">
    <location>
        <begin position="110"/>
        <end position="132"/>
    </location>
</feature>
<keyword evidence="2" id="KW-1133">Transmembrane helix</keyword>
<keyword evidence="4" id="KW-1185">Reference proteome</keyword>
<dbReference type="AlphaFoldDB" id="A0A8T9CE88"/>
<feature type="region of interest" description="Disordered" evidence="1">
    <location>
        <begin position="135"/>
        <end position="164"/>
    </location>
</feature>
<dbReference type="OrthoDB" id="5296155at2759"/>
<sequence>MSFIFTMRNAPKSSIHRRENSLPAISEDSASFNNPRDPPAVPPRAWNRPSDKHFALGRPPRFNYETSPPPYGSSEEEGPLDGENGEKLAELRRGVVNNKHIAKRGGCWRLLIIGIIVALCIVGLVVGLVVGLRNRDNKDKSESGSSTTSGGASGNLPGGTTNPASNTTFPAGSYSFDTYLSTVSTNCTSNPATWLCYPYTTYAQNPTASNAIFDWIISPIEGTSDNYTISSTSNPFSITFANASLSLQSAGNSDEHYFFQMTMQKPTLPTTQLGSENVAATCYFNQTNLEGYLYTKMAKTYPTTANATDTNENQAFAAWPNAVKIEQVATSGSGTPTCLDPSGNSLGDFSVSQQGETCDCLYINTGT</sequence>
<evidence type="ECO:0000313" key="4">
    <source>
        <dbReference type="Proteomes" id="UP000469558"/>
    </source>
</evidence>
<dbReference type="Proteomes" id="UP000469558">
    <property type="component" value="Unassembled WGS sequence"/>
</dbReference>
<keyword evidence="2" id="KW-0812">Transmembrane</keyword>
<evidence type="ECO:0000256" key="1">
    <source>
        <dbReference type="SAM" id="MobiDB-lite"/>
    </source>
</evidence>